<dbReference type="STRING" id="1802363.A2682_02790"/>
<dbReference type="InterPro" id="IPR001347">
    <property type="entry name" value="SIS_dom"/>
</dbReference>
<dbReference type="GO" id="GO:0004347">
    <property type="term" value="F:glucose-6-phosphate isomerase activity"/>
    <property type="evidence" value="ECO:0007669"/>
    <property type="project" value="InterPro"/>
</dbReference>
<dbReference type="EMBL" id="MHST01000021">
    <property type="protein sequence ID" value="OHA48341.1"/>
    <property type="molecule type" value="Genomic_DNA"/>
</dbReference>
<dbReference type="Proteomes" id="UP000178690">
    <property type="component" value="Unassembled WGS sequence"/>
</dbReference>
<sequence>MTKNDFPKLIGAFPRQLLAGLSAAREAAANMPPFRPRRPISHLVFCGMGGSALPALLLRDFIRSDTKLARRHLHIVVHRDYGLPPEALTSSALILITSYSGNTEEALSSYRDARRHRLPVLAITSGGSLARQAKRDHVALARINRGLPPRFAVGEQFSAALGLLIRLGFLPISLERKLSATASLLKPSAFPRKAHRIAKLLQHRIPLIYASDRNEALAYIWKIQMNESAKIPAFANVFPELNHNEMNSYAMLTNTQSALRKMLAVVMLHDARDRSSVKKRMRVTSSLITRSGVPVIPVALSGRHSLTRTFNGFLLGEWVAGIRARSYGVDPLPTNLIEEFKRRLRP</sequence>
<accession>A0A1G2PL19</accession>
<comment type="similarity">
    <text evidence="1">Belongs to the PGI/PMI family.</text>
</comment>
<dbReference type="SUPFAM" id="SSF53697">
    <property type="entry name" value="SIS domain"/>
    <property type="match status" value="1"/>
</dbReference>
<evidence type="ECO:0000259" key="3">
    <source>
        <dbReference type="PROSITE" id="PS51464"/>
    </source>
</evidence>
<dbReference type="GO" id="GO:0097367">
    <property type="term" value="F:carbohydrate derivative binding"/>
    <property type="evidence" value="ECO:0007669"/>
    <property type="project" value="InterPro"/>
</dbReference>
<proteinExistence type="inferred from homology"/>
<evidence type="ECO:0000256" key="1">
    <source>
        <dbReference type="ARBA" id="ARBA00010523"/>
    </source>
</evidence>
<dbReference type="InterPro" id="IPR046348">
    <property type="entry name" value="SIS_dom_sf"/>
</dbReference>
<dbReference type="PROSITE" id="PS51464">
    <property type="entry name" value="SIS"/>
    <property type="match status" value="1"/>
</dbReference>
<reference evidence="4 5" key="1">
    <citation type="journal article" date="2016" name="Nat. Commun.">
        <title>Thousands of microbial genomes shed light on interconnected biogeochemical processes in an aquifer system.</title>
        <authorList>
            <person name="Anantharaman K."/>
            <person name="Brown C.T."/>
            <person name="Hug L.A."/>
            <person name="Sharon I."/>
            <person name="Castelle C.J."/>
            <person name="Probst A.J."/>
            <person name="Thomas B.C."/>
            <person name="Singh A."/>
            <person name="Wilkins M.J."/>
            <person name="Karaoz U."/>
            <person name="Brodie E.L."/>
            <person name="Williams K.H."/>
            <person name="Hubbard S.S."/>
            <person name="Banfield J.F."/>
        </authorList>
    </citation>
    <scope>NUCLEOTIDE SEQUENCE [LARGE SCALE GENOMIC DNA]</scope>
    <source>
        <strain evidence="5">RIFCSPHIGHO2_01_FULL_58_15</strain>
    </source>
</reference>
<dbReference type="GO" id="GO:1901135">
    <property type="term" value="P:carbohydrate derivative metabolic process"/>
    <property type="evidence" value="ECO:0007669"/>
    <property type="project" value="InterPro"/>
</dbReference>
<evidence type="ECO:0000313" key="4">
    <source>
        <dbReference type="EMBL" id="OHA48341.1"/>
    </source>
</evidence>
<dbReference type="Gene3D" id="3.40.50.10490">
    <property type="entry name" value="Glucose-6-phosphate isomerase like protein, domain 1"/>
    <property type="match status" value="2"/>
</dbReference>
<dbReference type="Pfam" id="PF10432">
    <property type="entry name" value="bact-PGI_C"/>
    <property type="match status" value="1"/>
</dbReference>
<feature type="domain" description="SIS" evidence="3">
    <location>
        <begin position="30"/>
        <end position="169"/>
    </location>
</feature>
<name>A0A1G2PL19_TERXR</name>
<dbReference type="InterPro" id="IPR019490">
    <property type="entry name" value="Glu6P/Mann6P_isomerase_C"/>
</dbReference>
<keyword evidence="2" id="KW-0413">Isomerase</keyword>
<dbReference type="AlphaFoldDB" id="A0A1G2PL19"/>
<organism evidence="4 5">
    <name type="scientific">Terrybacteria sp. (strain RIFCSPHIGHO2_01_FULL_58_15)</name>
    <dbReference type="NCBI Taxonomy" id="1802363"/>
    <lineage>
        <taxon>Bacteria</taxon>
        <taxon>Candidatus Terryibacteriota</taxon>
    </lineage>
</organism>
<dbReference type="GO" id="GO:0004476">
    <property type="term" value="F:mannose-6-phosphate isomerase activity"/>
    <property type="evidence" value="ECO:0007669"/>
    <property type="project" value="InterPro"/>
</dbReference>
<evidence type="ECO:0000256" key="2">
    <source>
        <dbReference type="ARBA" id="ARBA00023235"/>
    </source>
</evidence>
<dbReference type="CDD" id="cd05637">
    <property type="entry name" value="SIS_PGI_PMI_2"/>
    <property type="match status" value="1"/>
</dbReference>
<comment type="caution">
    <text evidence="4">The sequence shown here is derived from an EMBL/GenBank/DDBJ whole genome shotgun (WGS) entry which is preliminary data.</text>
</comment>
<protein>
    <recommendedName>
        <fullName evidence="3">SIS domain-containing protein</fullName>
    </recommendedName>
</protein>
<dbReference type="GO" id="GO:0005975">
    <property type="term" value="P:carbohydrate metabolic process"/>
    <property type="evidence" value="ECO:0007669"/>
    <property type="project" value="InterPro"/>
</dbReference>
<evidence type="ECO:0000313" key="5">
    <source>
        <dbReference type="Proteomes" id="UP000178690"/>
    </source>
</evidence>
<gene>
    <name evidence="4" type="ORF">A2682_02790</name>
</gene>